<evidence type="ECO:0000256" key="7">
    <source>
        <dbReference type="ARBA" id="ARBA00022967"/>
    </source>
</evidence>
<evidence type="ECO:0000256" key="10">
    <source>
        <dbReference type="HAMAP-Rule" id="MF_01382"/>
    </source>
</evidence>
<dbReference type="PROSITE" id="PS51192">
    <property type="entry name" value="HELICASE_ATP_BIND_1"/>
    <property type="match status" value="1"/>
</dbReference>
<dbReference type="InterPro" id="IPR014001">
    <property type="entry name" value="Helicase_ATP-bd"/>
</dbReference>
<reference evidence="14" key="2">
    <citation type="submission" date="2020-01" db="EMBL/GenBank/DDBJ databases">
        <authorList>
            <person name="Campanaro S."/>
        </authorList>
    </citation>
    <scope>NUCLEOTIDE SEQUENCE</scope>
    <source>
        <strain evidence="14">AS06rmzACSIP_7</strain>
    </source>
</reference>
<sequence length="665" mass="74698">MYSDSSIRSLTATAMYPEQKEVQLSLFDRMGVTLSGIIAPWIRPKARSFEWIVEQVNDQTEAMKELKDDAILPLARSLGQRLRREGYTGELIARTFALVREVAGRIVGMRHFDVQLIGGLVLLKGMVAEMETGEGKTLTATLAAGTSALAGTPVHIVTVNDYLAERDSDWMRPVYEALGLTVGTIKHGLDPEARRAAYQCDITYCTNKEIAFDYLKDRIVLWDRPGQVRLQLERLYGEASRTQKLLMRGLHFAIVDEADSVLIDEARTPLIISAEAKDFTEQVVYREAFSVAKELADAEDFKVLPSERSVELTDAGRFRIETSPWQEARGWTTRQQREELVRQALAALYLFSVDKQYLVRDGKVQIIDEYTGRVMADRSWERGLHQLIEIKEACEMTARKETRARISYQRFFRRYLRLAGMTGTAKEVAGELWSIYRVRVVTIPTNRPVCRMYLPERIYLTVEEKWGAVVETVRNAHKAGRPVLVGTRSVDASEHLAGLLRDAALPHSVLNARQDKEEAEVIAHAGEPGCVTVATNMAGRGTDIRLAPGVADLGGLHVIATERHESGRIDRQLFGRCSRQGDPGTCEALVSLEDELVTVHAGGPARHLATLLLTNSDRRMTARVGRALFLWAQNRAERLHGRMRRDLLRADEQLGDTLAFSGRQE</sequence>
<dbReference type="InterPro" id="IPR027417">
    <property type="entry name" value="P-loop_NTPase"/>
</dbReference>
<dbReference type="SUPFAM" id="SSF52540">
    <property type="entry name" value="P-loop containing nucleoside triphosphate hydrolases"/>
    <property type="match status" value="2"/>
</dbReference>
<evidence type="ECO:0000259" key="13">
    <source>
        <dbReference type="PROSITE" id="PS51196"/>
    </source>
</evidence>
<feature type="domain" description="Helicase C-terminal" evidence="12">
    <location>
        <begin position="454"/>
        <end position="636"/>
    </location>
</feature>
<dbReference type="GO" id="GO:0005886">
    <property type="term" value="C:plasma membrane"/>
    <property type="evidence" value="ECO:0007669"/>
    <property type="project" value="UniProtKB-SubCell"/>
</dbReference>
<feature type="domain" description="SecA family profile" evidence="13">
    <location>
        <begin position="31"/>
        <end position="621"/>
    </location>
</feature>
<gene>
    <name evidence="10" type="primary">secA</name>
    <name evidence="14" type="ORF">GXY80_11070</name>
</gene>
<name>A0A971S1X7_9BACT</name>
<feature type="binding site" evidence="10">
    <location>
        <position position="543"/>
    </location>
    <ligand>
        <name>ATP</name>
        <dbReference type="ChEBI" id="CHEBI:30616"/>
    </ligand>
</feature>
<dbReference type="EMBL" id="JAAYEE010000201">
    <property type="protein sequence ID" value="NLW36004.1"/>
    <property type="molecule type" value="Genomic_DNA"/>
</dbReference>
<keyword evidence="1 10" id="KW-0813">Transport</keyword>
<dbReference type="SUPFAM" id="SSF81767">
    <property type="entry name" value="Pre-protein crosslinking domain of SecA"/>
    <property type="match status" value="1"/>
</dbReference>
<dbReference type="PROSITE" id="PS51196">
    <property type="entry name" value="SECA_MOTOR_DEAD"/>
    <property type="match status" value="1"/>
</dbReference>
<dbReference type="GO" id="GO:0043952">
    <property type="term" value="P:protein transport by the Sec complex"/>
    <property type="evidence" value="ECO:0007669"/>
    <property type="project" value="TreeGrafter"/>
</dbReference>
<dbReference type="InterPro" id="IPR044722">
    <property type="entry name" value="SecA_SF2_C"/>
</dbReference>
<dbReference type="Pfam" id="PF01043">
    <property type="entry name" value="SecA_PP_bind"/>
    <property type="match status" value="1"/>
</dbReference>
<dbReference type="CDD" id="cd18803">
    <property type="entry name" value="SF2_C_secA"/>
    <property type="match status" value="1"/>
</dbReference>
<dbReference type="FunFam" id="3.40.50.300:FF:000429">
    <property type="entry name" value="Preprotein translocase subunit SecA"/>
    <property type="match status" value="1"/>
</dbReference>
<evidence type="ECO:0000256" key="6">
    <source>
        <dbReference type="ARBA" id="ARBA00022927"/>
    </source>
</evidence>
<dbReference type="GO" id="GO:0005829">
    <property type="term" value="C:cytosol"/>
    <property type="evidence" value="ECO:0007669"/>
    <property type="project" value="TreeGrafter"/>
</dbReference>
<evidence type="ECO:0000259" key="11">
    <source>
        <dbReference type="PROSITE" id="PS51192"/>
    </source>
</evidence>
<keyword evidence="4 10" id="KW-0547">Nucleotide-binding</keyword>
<reference evidence="14" key="1">
    <citation type="journal article" date="2020" name="Biotechnol. Biofuels">
        <title>New insights from the biogas microbiome by comprehensive genome-resolved metagenomics of nearly 1600 species originating from multiple anaerobic digesters.</title>
        <authorList>
            <person name="Campanaro S."/>
            <person name="Treu L."/>
            <person name="Rodriguez-R L.M."/>
            <person name="Kovalovszki A."/>
            <person name="Ziels R.M."/>
            <person name="Maus I."/>
            <person name="Zhu X."/>
            <person name="Kougias P.G."/>
            <person name="Basile A."/>
            <person name="Luo G."/>
            <person name="Schluter A."/>
            <person name="Konstantinidis K.T."/>
            <person name="Angelidaki I."/>
        </authorList>
    </citation>
    <scope>NUCLEOTIDE SEQUENCE</scope>
    <source>
        <strain evidence="14">AS06rmzACSIP_7</strain>
    </source>
</reference>
<keyword evidence="6 10" id="KW-0653">Protein transport</keyword>
<evidence type="ECO:0000313" key="14">
    <source>
        <dbReference type="EMBL" id="NLW36004.1"/>
    </source>
</evidence>
<dbReference type="PANTHER" id="PTHR30612:SF0">
    <property type="entry name" value="CHLOROPLAST PROTEIN-TRANSPORTING ATPASE"/>
    <property type="match status" value="1"/>
</dbReference>
<dbReference type="InterPro" id="IPR011130">
    <property type="entry name" value="SecA_preprotein_X-link_dom"/>
</dbReference>
<comment type="function">
    <text evidence="10">Part of the Sec protein translocase complex. Interacts with the SecYEG preprotein conducting channel. Has a central role in coupling the hydrolysis of ATP to the transfer of proteins into and across the cell membrane, serving as an ATP-driven molecular motor driving the stepwise translocation of polypeptide chains across the membrane.</text>
</comment>
<dbReference type="InterPro" id="IPR020937">
    <property type="entry name" value="SecA_CS"/>
</dbReference>
<organism evidence="14 15">
    <name type="scientific">Syntrophorhabdus aromaticivorans</name>
    <dbReference type="NCBI Taxonomy" id="328301"/>
    <lineage>
        <taxon>Bacteria</taxon>
        <taxon>Pseudomonadati</taxon>
        <taxon>Thermodesulfobacteriota</taxon>
        <taxon>Syntrophorhabdia</taxon>
        <taxon>Syntrophorhabdales</taxon>
        <taxon>Syntrophorhabdaceae</taxon>
        <taxon>Syntrophorhabdus</taxon>
    </lineage>
</organism>
<dbReference type="SMART" id="SM00957">
    <property type="entry name" value="SecA_DEAD"/>
    <property type="match status" value="1"/>
</dbReference>
<keyword evidence="9 10" id="KW-0472">Membrane</keyword>
<dbReference type="HAMAP" id="MF_01382">
    <property type="entry name" value="SecA"/>
    <property type="match status" value="1"/>
</dbReference>
<dbReference type="InterPro" id="IPR001650">
    <property type="entry name" value="Helicase_C-like"/>
</dbReference>
<evidence type="ECO:0000256" key="2">
    <source>
        <dbReference type="ARBA" id="ARBA00022475"/>
    </source>
</evidence>
<evidence type="ECO:0000256" key="4">
    <source>
        <dbReference type="ARBA" id="ARBA00022741"/>
    </source>
</evidence>
<dbReference type="PRINTS" id="PR00906">
    <property type="entry name" value="SECA"/>
</dbReference>
<evidence type="ECO:0000256" key="8">
    <source>
        <dbReference type="ARBA" id="ARBA00023010"/>
    </source>
</evidence>
<dbReference type="GO" id="GO:0031522">
    <property type="term" value="C:cell envelope Sec protein transport complex"/>
    <property type="evidence" value="ECO:0007669"/>
    <property type="project" value="TreeGrafter"/>
</dbReference>
<dbReference type="Proteomes" id="UP000777265">
    <property type="component" value="Unassembled WGS sequence"/>
</dbReference>
<dbReference type="GO" id="GO:0006605">
    <property type="term" value="P:protein targeting"/>
    <property type="evidence" value="ECO:0007669"/>
    <property type="project" value="UniProtKB-UniRule"/>
</dbReference>
<dbReference type="Gene3D" id="3.90.1440.10">
    <property type="entry name" value="SecA, preprotein cross-linking domain"/>
    <property type="match status" value="1"/>
</dbReference>
<evidence type="ECO:0000313" key="15">
    <source>
        <dbReference type="Proteomes" id="UP000777265"/>
    </source>
</evidence>
<keyword evidence="2 10" id="KW-1003">Cell membrane</keyword>
<dbReference type="PANTHER" id="PTHR30612">
    <property type="entry name" value="SECA INNER MEMBRANE COMPONENT OF SEC PROTEIN SECRETION SYSTEM"/>
    <property type="match status" value="1"/>
</dbReference>
<dbReference type="AlphaFoldDB" id="A0A971S1X7"/>
<dbReference type="EC" id="7.4.2.8" evidence="10"/>
<evidence type="ECO:0000256" key="3">
    <source>
        <dbReference type="ARBA" id="ARBA00022490"/>
    </source>
</evidence>
<keyword evidence="3 10" id="KW-0963">Cytoplasm</keyword>
<dbReference type="InterPro" id="IPR000185">
    <property type="entry name" value="SecA"/>
</dbReference>
<dbReference type="Pfam" id="PF07517">
    <property type="entry name" value="SecA_DEAD"/>
    <property type="match status" value="1"/>
</dbReference>
<keyword evidence="7 10" id="KW-1278">Translocase</keyword>
<comment type="caution">
    <text evidence="14">The sequence shown here is derived from an EMBL/GenBank/DDBJ whole genome shotgun (WGS) entry which is preliminary data.</text>
</comment>
<evidence type="ECO:0000256" key="9">
    <source>
        <dbReference type="ARBA" id="ARBA00023136"/>
    </source>
</evidence>
<evidence type="ECO:0000259" key="12">
    <source>
        <dbReference type="PROSITE" id="PS51194"/>
    </source>
</evidence>
<feature type="binding site" evidence="10">
    <location>
        <begin position="133"/>
        <end position="137"/>
    </location>
    <ligand>
        <name>ATP</name>
        <dbReference type="ChEBI" id="CHEBI:30616"/>
    </ligand>
</feature>
<evidence type="ECO:0000256" key="1">
    <source>
        <dbReference type="ARBA" id="ARBA00022448"/>
    </source>
</evidence>
<feature type="domain" description="Helicase ATP-binding" evidence="11">
    <location>
        <begin position="117"/>
        <end position="294"/>
    </location>
</feature>
<comment type="catalytic activity">
    <reaction evidence="10">
        <text>ATP + H2O + cellular proteinSide 1 = ADP + phosphate + cellular proteinSide 2.</text>
        <dbReference type="EC" id="7.4.2.8"/>
    </reaction>
</comment>
<dbReference type="PROSITE" id="PS01312">
    <property type="entry name" value="SECA"/>
    <property type="match status" value="1"/>
</dbReference>
<dbReference type="InterPro" id="IPR036670">
    <property type="entry name" value="SecA_X-link_sf"/>
</dbReference>
<dbReference type="InterPro" id="IPR011115">
    <property type="entry name" value="SecA_DEAD"/>
</dbReference>
<accession>A0A971S1X7</accession>
<keyword evidence="8 10" id="KW-0811">Translocation</keyword>
<keyword evidence="5 10" id="KW-0067">ATP-binding</keyword>
<comment type="similarity">
    <text evidence="10">Belongs to the SecA family.</text>
</comment>
<dbReference type="InterPro" id="IPR014018">
    <property type="entry name" value="SecA_motor_DEAD"/>
</dbReference>
<evidence type="ECO:0000256" key="5">
    <source>
        <dbReference type="ARBA" id="ARBA00022840"/>
    </source>
</evidence>
<dbReference type="GO" id="GO:0008564">
    <property type="term" value="F:protein-exporting ATPase activity"/>
    <property type="evidence" value="ECO:0007669"/>
    <property type="project" value="UniProtKB-EC"/>
</dbReference>
<comment type="subcellular location">
    <subcellularLocation>
        <location evidence="10">Cell membrane</location>
        <topology evidence="10">Peripheral membrane protein</topology>
        <orientation evidence="10">Cytoplasmic side</orientation>
    </subcellularLocation>
    <subcellularLocation>
        <location evidence="10">Cytoplasm</location>
    </subcellularLocation>
    <text evidence="10">Distribution is 50-50.</text>
</comment>
<dbReference type="GO" id="GO:0005524">
    <property type="term" value="F:ATP binding"/>
    <property type="evidence" value="ECO:0007669"/>
    <property type="project" value="UniProtKB-UniRule"/>
</dbReference>
<comment type="subunit">
    <text evidence="10">Monomer and homodimer. Part of the essential Sec protein translocation apparatus which comprises SecA, SecYEG and auxiliary proteins SecDF. Other proteins may also be involved.</text>
</comment>
<dbReference type="GO" id="GO:0065002">
    <property type="term" value="P:intracellular protein transmembrane transport"/>
    <property type="evidence" value="ECO:0007669"/>
    <property type="project" value="UniProtKB-UniRule"/>
</dbReference>
<dbReference type="Gene3D" id="3.40.50.300">
    <property type="entry name" value="P-loop containing nucleotide triphosphate hydrolases"/>
    <property type="match status" value="2"/>
</dbReference>
<dbReference type="GO" id="GO:0017038">
    <property type="term" value="P:protein import"/>
    <property type="evidence" value="ECO:0007669"/>
    <property type="project" value="InterPro"/>
</dbReference>
<dbReference type="Pfam" id="PF21090">
    <property type="entry name" value="P-loop_SecA"/>
    <property type="match status" value="2"/>
</dbReference>
<dbReference type="CDD" id="cd17928">
    <property type="entry name" value="DEXDc_SecA"/>
    <property type="match status" value="1"/>
</dbReference>
<dbReference type="SMART" id="SM00958">
    <property type="entry name" value="SecA_PP_bind"/>
    <property type="match status" value="1"/>
</dbReference>
<feature type="binding site" evidence="10">
    <location>
        <position position="115"/>
    </location>
    <ligand>
        <name>ATP</name>
        <dbReference type="ChEBI" id="CHEBI:30616"/>
    </ligand>
</feature>
<proteinExistence type="inferred from homology"/>
<protein>
    <recommendedName>
        <fullName evidence="10">Protein translocase subunit SecA</fullName>
        <ecNumber evidence="10">7.4.2.8</ecNumber>
    </recommendedName>
</protein>
<dbReference type="PROSITE" id="PS51194">
    <property type="entry name" value="HELICASE_CTER"/>
    <property type="match status" value="1"/>
</dbReference>